<keyword evidence="4" id="KW-1185">Reference proteome</keyword>
<keyword evidence="2" id="KW-0479">Metal-binding</keyword>
<reference evidence="3 4" key="1">
    <citation type="submission" date="2020-08" db="EMBL/GenBank/DDBJ databases">
        <title>Genomic Encyclopedia of Type Strains, Phase IV (KMG-IV): sequencing the most valuable type-strain genomes for metagenomic binning, comparative biology and taxonomic classification.</title>
        <authorList>
            <person name="Goeker M."/>
        </authorList>
    </citation>
    <scope>NUCLEOTIDE SEQUENCE [LARGE SCALE GENOMIC DNA]</scope>
    <source>
        <strain evidence="3 4">DSM 100211</strain>
    </source>
</reference>
<feature type="binding site" evidence="2">
    <location>
        <position position="96"/>
    </location>
    <ligand>
        <name>Mg(2+)</name>
        <dbReference type="ChEBI" id="CHEBI:18420"/>
        <label>1</label>
        <note>catalytic</note>
    </ligand>
</feature>
<dbReference type="SUPFAM" id="SSF56655">
    <property type="entry name" value="Carbohydrate phosphatase"/>
    <property type="match status" value="1"/>
</dbReference>
<comment type="similarity">
    <text evidence="1">Belongs to the inositol monophosphatase superfamily.</text>
</comment>
<dbReference type="GO" id="GO:0008934">
    <property type="term" value="F:inositol monophosphate 1-phosphatase activity"/>
    <property type="evidence" value="ECO:0007669"/>
    <property type="project" value="TreeGrafter"/>
</dbReference>
<dbReference type="GO" id="GO:0006020">
    <property type="term" value="P:inositol metabolic process"/>
    <property type="evidence" value="ECO:0007669"/>
    <property type="project" value="TreeGrafter"/>
</dbReference>
<dbReference type="PRINTS" id="PR00377">
    <property type="entry name" value="IMPHPHTASES"/>
</dbReference>
<dbReference type="AlphaFoldDB" id="A0A7W6D6K6"/>
<dbReference type="GO" id="GO:0046872">
    <property type="term" value="F:metal ion binding"/>
    <property type="evidence" value="ECO:0007669"/>
    <property type="project" value="UniProtKB-KW"/>
</dbReference>
<comment type="cofactor">
    <cofactor evidence="2">
        <name>Mg(2+)</name>
        <dbReference type="ChEBI" id="CHEBI:18420"/>
    </cofactor>
</comment>
<feature type="binding site" evidence="2">
    <location>
        <position position="71"/>
    </location>
    <ligand>
        <name>Mg(2+)</name>
        <dbReference type="ChEBI" id="CHEBI:18420"/>
        <label>1</label>
        <note>catalytic</note>
    </ligand>
</feature>
<dbReference type="EMBL" id="JACIEE010000001">
    <property type="protein sequence ID" value="MBB3975057.1"/>
    <property type="molecule type" value="Genomic_DNA"/>
</dbReference>
<dbReference type="Gene3D" id="3.30.540.10">
    <property type="entry name" value="Fructose-1,6-Bisphosphatase, subunit A, domain 1"/>
    <property type="match status" value="1"/>
</dbReference>
<dbReference type="Pfam" id="PF00459">
    <property type="entry name" value="Inositol_P"/>
    <property type="match status" value="1"/>
</dbReference>
<feature type="binding site" evidence="2">
    <location>
        <position position="223"/>
    </location>
    <ligand>
        <name>Mg(2+)</name>
        <dbReference type="ChEBI" id="CHEBI:18420"/>
        <label>1</label>
        <note>catalytic</note>
    </ligand>
</feature>
<dbReference type="GO" id="GO:0007165">
    <property type="term" value="P:signal transduction"/>
    <property type="evidence" value="ECO:0007669"/>
    <property type="project" value="TreeGrafter"/>
</dbReference>
<comment type="caution">
    <text evidence="3">The sequence shown here is derived from an EMBL/GenBank/DDBJ whole genome shotgun (WGS) entry which is preliminary data.</text>
</comment>
<proteinExistence type="inferred from homology"/>
<dbReference type="Proteomes" id="UP000574761">
    <property type="component" value="Unassembled WGS sequence"/>
</dbReference>
<dbReference type="PANTHER" id="PTHR20854:SF4">
    <property type="entry name" value="INOSITOL-1-MONOPHOSPHATASE-RELATED"/>
    <property type="match status" value="1"/>
</dbReference>
<evidence type="ECO:0000256" key="2">
    <source>
        <dbReference type="PIRSR" id="PIRSR600760-2"/>
    </source>
</evidence>
<name>A0A7W6D6K6_9HYPH</name>
<dbReference type="Gene3D" id="3.40.190.80">
    <property type="match status" value="1"/>
</dbReference>
<dbReference type="PANTHER" id="PTHR20854">
    <property type="entry name" value="INOSITOL MONOPHOSPHATASE"/>
    <property type="match status" value="1"/>
</dbReference>
<dbReference type="RefSeq" id="WP_183798008.1">
    <property type="nucleotide sequence ID" value="NZ_JACIEE010000001.1"/>
</dbReference>
<evidence type="ECO:0000313" key="3">
    <source>
        <dbReference type="EMBL" id="MBB3975057.1"/>
    </source>
</evidence>
<organism evidence="3 4">
    <name type="scientific">Mycoplana azooxidifex</name>
    <dbReference type="NCBI Taxonomy" id="1636188"/>
    <lineage>
        <taxon>Bacteria</taxon>
        <taxon>Pseudomonadati</taxon>
        <taxon>Pseudomonadota</taxon>
        <taxon>Alphaproteobacteria</taxon>
        <taxon>Hyphomicrobiales</taxon>
        <taxon>Rhizobiaceae</taxon>
        <taxon>Mycoplana</taxon>
    </lineage>
</organism>
<accession>A0A7W6D6K6</accession>
<protein>
    <submittedName>
        <fullName evidence="3">Fructose-1,6-bisphosphatase/inositol monophosphatase family enzyme</fullName>
    </submittedName>
</protein>
<evidence type="ECO:0000313" key="4">
    <source>
        <dbReference type="Proteomes" id="UP000574761"/>
    </source>
</evidence>
<dbReference type="InterPro" id="IPR000760">
    <property type="entry name" value="Inositol_monophosphatase-like"/>
</dbReference>
<gene>
    <name evidence="3" type="ORF">GGQ64_000233</name>
</gene>
<keyword evidence="2" id="KW-0460">Magnesium</keyword>
<feature type="binding site" evidence="2">
    <location>
        <position position="97"/>
    </location>
    <ligand>
        <name>Mg(2+)</name>
        <dbReference type="ChEBI" id="CHEBI:18420"/>
        <label>1</label>
        <note>catalytic</note>
    </ligand>
</feature>
<sequence length="275" mass="29269">MTTSFDINALAFLLSQAAEVEIRPRFRALADGDVRIKTSAIDLVTEADEAAERFIKAGMDAVLPGALFVGEESVAADPALLPKLAEADLAVVVDPIDGTFNFAAGVPLFGVMASVIAGGETIAGVIYDPMGDDFVLAEKGAGAWQTGGNRPAVRLKAAAPVALEDMTGMASTGFLSPEKRAGVMANLAKVAFASNYRCAAHEYRTFAAGHVHYLMYNKLMPWDHLAGTLISQEAGAFAARFDGSAYEPRHVEGGLLLAPDRESWEMMRREVFVVD</sequence>
<feature type="binding site" evidence="2">
    <location>
        <position position="94"/>
    </location>
    <ligand>
        <name>Mg(2+)</name>
        <dbReference type="ChEBI" id="CHEBI:18420"/>
        <label>1</label>
        <note>catalytic</note>
    </ligand>
</feature>
<evidence type="ECO:0000256" key="1">
    <source>
        <dbReference type="ARBA" id="ARBA00009759"/>
    </source>
</evidence>